<evidence type="ECO:0000313" key="2">
    <source>
        <dbReference type="Proteomes" id="UP000249390"/>
    </source>
</evidence>
<comment type="caution">
    <text evidence="1">The sequence shown here is derived from an EMBL/GenBank/DDBJ whole genome shotgun (WGS) entry which is preliminary data.</text>
</comment>
<proteinExistence type="predicted"/>
<dbReference type="Proteomes" id="UP000249390">
    <property type="component" value="Unassembled WGS sequence"/>
</dbReference>
<gene>
    <name evidence="1" type="ORF">DM860_006101</name>
</gene>
<name>A0A328DJY2_9ASTE</name>
<sequence>MEVAPSSLSYLLVVLASIEDSFVYGELAVASFIEEENRDGCPAPWDQGASVGTLISLNKPAIVNSSSSTFPVAAAAAAAAQQTTYPPPPPRQ</sequence>
<accession>A0A328DJY2</accession>
<reference evidence="1 2" key="1">
    <citation type="submission" date="2018-06" db="EMBL/GenBank/DDBJ databases">
        <title>The Genome of Cuscuta australis (Dodder) Provides Insight into the Evolution of Plant Parasitism.</title>
        <authorList>
            <person name="Liu H."/>
        </authorList>
    </citation>
    <scope>NUCLEOTIDE SEQUENCE [LARGE SCALE GENOMIC DNA]</scope>
    <source>
        <strain evidence="2">cv. Yunnan</strain>
        <tissue evidence="1">Vines</tissue>
    </source>
</reference>
<dbReference type="EMBL" id="NQVE01000125">
    <property type="protein sequence ID" value="RAL45947.1"/>
    <property type="molecule type" value="Genomic_DNA"/>
</dbReference>
<dbReference type="AlphaFoldDB" id="A0A328DJY2"/>
<organism evidence="1 2">
    <name type="scientific">Cuscuta australis</name>
    <dbReference type="NCBI Taxonomy" id="267555"/>
    <lineage>
        <taxon>Eukaryota</taxon>
        <taxon>Viridiplantae</taxon>
        <taxon>Streptophyta</taxon>
        <taxon>Embryophyta</taxon>
        <taxon>Tracheophyta</taxon>
        <taxon>Spermatophyta</taxon>
        <taxon>Magnoliopsida</taxon>
        <taxon>eudicotyledons</taxon>
        <taxon>Gunneridae</taxon>
        <taxon>Pentapetalae</taxon>
        <taxon>asterids</taxon>
        <taxon>lamiids</taxon>
        <taxon>Solanales</taxon>
        <taxon>Convolvulaceae</taxon>
        <taxon>Cuscuteae</taxon>
        <taxon>Cuscuta</taxon>
        <taxon>Cuscuta subgen. Grammica</taxon>
        <taxon>Cuscuta sect. Cleistogrammica</taxon>
    </lineage>
</organism>
<protein>
    <submittedName>
        <fullName evidence="1">Uncharacterized protein</fullName>
    </submittedName>
</protein>
<keyword evidence="2" id="KW-1185">Reference proteome</keyword>
<evidence type="ECO:0000313" key="1">
    <source>
        <dbReference type="EMBL" id="RAL45947.1"/>
    </source>
</evidence>